<dbReference type="InterPro" id="IPR051401">
    <property type="entry name" value="GtrA_CellWall_Glycosyl"/>
</dbReference>
<evidence type="ECO:0000313" key="9">
    <source>
        <dbReference type="Proteomes" id="UP000634522"/>
    </source>
</evidence>
<dbReference type="Pfam" id="PF04138">
    <property type="entry name" value="GtrA_DPMS_TM"/>
    <property type="match status" value="1"/>
</dbReference>
<dbReference type="PANTHER" id="PTHR38459:SF1">
    <property type="entry name" value="PROPHAGE BACTOPRENOL-LINKED GLUCOSE TRANSLOCASE HOMOLOG"/>
    <property type="match status" value="1"/>
</dbReference>
<protein>
    <submittedName>
        <fullName evidence="8">GtrA family protein</fullName>
    </submittedName>
</protein>
<dbReference type="InterPro" id="IPR007267">
    <property type="entry name" value="GtrA_DPMS_TM"/>
</dbReference>
<evidence type="ECO:0000256" key="3">
    <source>
        <dbReference type="ARBA" id="ARBA00022692"/>
    </source>
</evidence>
<comment type="similarity">
    <text evidence="2">Belongs to the GtrA family.</text>
</comment>
<dbReference type="PANTHER" id="PTHR38459">
    <property type="entry name" value="PROPHAGE BACTOPRENOL-LINKED GLUCOSE TRANSLOCASE HOMOLOG"/>
    <property type="match status" value="1"/>
</dbReference>
<organism evidence="8 9">
    <name type="scientific">Aromatoleum toluolicum</name>
    <dbReference type="NCBI Taxonomy" id="90060"/>
    <lineage>
        <taxon>Bacteria</taxon>
        <taxon>Pseudomonadati</taxon>
        <taxon>Pseudomonadota</taxon>
        <taxon>Betaproteobacteria</taxon>
        <taxon>Rhodocyclales</taxon>
        <taxon>Rhodocyclaceae</taxon>
        <taxon>Aromatoleum</taxon>
    </lineage>
</organism>
<keyword evidence="3 6" id="KW-0812">Transmembrane</keyword>
<evidence type="ECO:0000313" key="8">
    <source>
        <dbReference type="EMBL" id="NMF96737.1"/>
    </source>
</evidence>
<comment type="subcellular location">
    <subcellularLocation>
        <location evidence="1">Membrane</location>
        <topology evidence="1">Multi-pass membrane protein</topology>
    </subcellularLocation>
</comment>
<feature type="transmembrane region" description="Helical" evidence="6">
    <location>
        <begin position="12"/>
        <end position="34"/>
    </location>
</feature>
<dbReference type="EMBL" id="WTVS01000007">
    <property type="protein sequence ID" value="NMF96737.1"/>
    <property type="molecule type" value="Genomic_DNA"/>
</dbReference>
<name>A0ABX1NBV1_9RHOO</name>
<sequence>MSSKIMQLRNQFLPFLLIGGFATALHFVVLIALVQSSMLPPVPASSVGFGLSALLNYALNRHYTFESDSPHARALPRFAVVATSALGLNALLLYLMQGVFGIHYVPAQVVATSGTLIWNFALNRSWTFAATVLPVPQVKEPES</sequence>
<gene>
    <name evidence="8" type="ORF">GPA27_04975</name>
</gene>
<evidence type="ECO:0000256" key="1">
    <source>
        <dbReference type="ARBA" id="ARBA00004141"/>
    </source>
</evidence>
<comment type="caution">
    <text evidence="8">The sequence shown here is derived from an EMBL/GenBank/DDBJ whole genome shotgun (WGS) entry which is preliminary data.</text>
</comment>
<evidence type="ECO:0000259" key="7">
    <source>
        <dbReference type="Pfam" id="PF04138"/>
    </source>
</evidence>
<evidence type="ECO:0000256" key="2">
    <source>
        <dbReference type="ARBA" id="ARBA00009399"/>
    </source>
</evidence>
<dbReference type="RefSeq" id="WP_169138207.1">
    <property type="nucleotide sequence ID" value="NZ_WTVS01000007.1"/>
</dbReference>
<proteinExistence type="inferred from homology"/>
<feature type="domain" description="GtrA/DPMS transmembrane" evidence="7">
    <location>
        <begin position="15"/>
        <end position="128"/>
    </location>
</feature>
<evidence type="ECO:0000256" key="5">
    <source>
        <dbReference type="ARBA" id="ARBA00023136"/>
    </source>
</evidence>
<evidence type="ECO:0000256" key="6">
    <source>
        <dbReference type="SAM" id="Phobius"/>
    </source>
</evidence>
<evidence type="ECO:0000256" key="4">
    <source>
        <dbReference type="ARBA" id="ARBA00022989"/>
    </source>
</evidence>
<feature type="transmembrane region" description="Helical" evidence="6">
    <location>
        <begin position="40"/>
        <end position="58"/>
    </location>
</feature>
<reference evidence="8 9" key="1">
    <citation type="submission" date="2019-12" db="EMBL/GenBank/DDBJ databases">
        <title>Comparative genomics gives insights into the taxonomy of the Azoarcus-Aromatoleum group and reveals separate origins of nif in the plant-associated Azoarcus and non-plant-associated Aromatoleum sub-groups.</title>
        <authorList>
            <person name="Lafos M."/>
            <person name="Maluk M."/>
            <person name="Batista M."/>
            <person name="Junghare M."/>
            <person name="Carmona M."/>
            <person name="Faoro H."/>
            <person name="Cruz L.M."/>
            <person name="Battistoni F."/>
            <person name="De Souza E."/>
            <person name="Pedrosa F."/>
            <person name="Chen W.-M."/>
            <person name="Poole P.S."/>
            <person name="Dixon R.A."/>
            <person name="James E.K."/>
        </authorList>
    </citation>
    <scope>NUCLEOTIDE SEQUENCE [LARGE SCALE GENOMIC DNA]</scope>
    <source>
        <strain evidence="8 9">T</strain>
    </source>
</reference>
<keyword evidence="4 6" id="KW-1133">Transmembrane helix</keyword>
<feature type="transmembrane region" description="Helical" evidence="6">
    <location>
        <begin position="78"/>
        <end position="96"/>
    </location>
</feature>
<feature type="transmembrane region" description="Helical" evidence="6">
    <location>
        <begin position="102"/>
        <end position="122"/>
    </location>
</feature>
<dbReference type="Proteomes" id="UP000634522">
    <property type="component" value="Unassembled WGS sequence"/>
</dbReference>
<keyword evidence="9" id="KW-1185">Reference proteome</keyword>
<keyword evidence="5 6" id="KW-0472">Membrane</keyword>
<accession>A0ABX1NBV1</accession>